<sequence length="129" mass="14680">MNSDVIKIESSTSRSEDINYKHKLQNIITKTYPLYYFKRKNKAMKTSRLSLIEDYTYSYLKYASASTRSQEAPSAARSSEMANQRDGTERNSPFCLTSSSLSAAAVVSSTHARLCWFYTKHVEYTCGSQ</sequence>
<protein>
    <submittedName>
        <fullName evidence="2">Uncharacterized protein</fullName>
    </submittedName>
</protein>
<name>A0A4C1U1J3_EUMVA</name>
<feature type="region of interest" description="Disordered" evidence="1">
    <location>
        <begin position="65"/>
        <end position="92"/>
    </location>
</feature>
<evidence type="ECO:0000256" key="1">
    <source>
        <dbReference type="SAM" id="MobiDB-lite"/>
    </source>
</evidence>
<feature type="compositionally biased region" description="Polar residues" evidence="1">
    <location>
        <begin position="65"/>
        <end position="82"/>
    </location>
</feature>
<dbReference type="EMBL" id="BGZK01000116">
    <property type="protein sequence ID" value="GBP20233.1"/>
    <property type="molecule type" value="Genomic_DNA"/>
</dbReference>
<organism evidence="2 3">
    <name type="scientific">Eumeta variegata</name>
    <name type="common">Bagworm moth</name>
    <name type="synonym">Eumeta japonica</name>
    <dbReference type="NCBI Taxonomy" id="151549"/>
    <lineage>
        <taxon>Eukaryota</taxon>
        <taxon>Metazoa</taxon>
        <taxon>Ecdysozoa</taxon>
        <taxon>Arthropoda</taxon>
        <taxon>Hexapoda</taxon>
        <taxon>Insecta</taxon>
        <taxon>Pterygota</taxon>
        <taxon>Neoptera</taxon>
        <taxon>Endopterygota</taxon>
        <taxon>Lepidoptera</taxon>
        <taxon>Glossata</taxon>
        <taxon>Ditrysia</taxon>
        <taxon>Tineoidea</taxon>
        <taxon>Psychidae</taxon>
        <taxon>Oiketicinae</taxon>
        <taxon>Eumeta</taxon>
    </lineage>
</organism>
<evidence type="ECO:0000313" key="2">
    <source>
        <dbReference type="EMBL" id="GBP20233.1"/>
    </source>
</evidence>
<gene>
    <name evidence="2" type="ORF">EVAR_82106_1</name>
</gene>
<dbReference type="Proteomes" id="UP000299102">
    <property type="component" value="Unassembled WGS sequence"/>
</dbReference>
<dbReference type="AlphaFoldDB" id="A0A4C1U1J3"/>
<comment type="caution">
    <text evidence="2">The sequence shown here is derived from an EMBL/GenBank/DDBJ whole genome shotgun (WGS) entry which is preliminary data.</text>
</comment>
<proteinExistence type="predicted"/>
<accession>A0A4C1U1J3</accession>
<evidence type="ECO:0000313" key="3">
    <source>
        <dbReference type="Proteomes" id="UP000299102"/>
    </source>
</evidence>
<keyword evidence="3" id="KW-1185">Reference proteome</keyword>
<reference evidence="2 3" key="1">
    <citation type="journal article" date="2019" name="Commun. Biol.">
        <title>The bagworm genome reveals a unique fibroin gene that provides high tensile strength.</title>
        <authorList>
            <person name="Kono N."/>
            <person name="Nakamura H."/>
            <person name="Ohtoshi R."/>
            <person name="Tomita M."/>
            <person name="Numata K."/>
            <person name="Arakawa K."/>
        </authorList>
    </citation>
    <scope>NUCLEOTIDE SEQUENCE [LARGE SCALE GENOMIC DNA]</scope>
</reference>